<dbReference type="InterPro" id="IPR050330">
    <property type="entry name" value="Bact_OuterMem_StrucFunc"/>
</dbReference>
<dbReference type="RefSeq" id="WP_054945487.1">
    <property type="nucleotide sequence ID" value="NZ_FVZE01000002.1"/>
</dbReference>
<evidence type="ECO:0000313" key="11">
    <source>
        <dbReference type="EMBL" id="SLJ95375.1"/>
    </source>
</evidence>
<keyword evidence="12" id="KW-1185">Reference proteome</keyword>
<comment type="subcellular location">
    <subcellularLocation>
        <location evidence="1">Cell membrane</location>
        <topology evidence="1">Single-pass membrane protein</topology>
    </subcellularLocation>
</comment>
<evidence type="ECO:0000256" key="5">
    <source>
        <dbReference type="ARBA" id="ARBA00022989"/>
    </source>
</evidence>
<evidence type="ECO:0000259" key="10">
    <source>
        <dbReference type="PROSITE" id="PS51123"/>
    </source>
</evidence>
<gene>
    <name evidence="11" type="ORF">SAMN06295987_102456</name>
</gene>
<dbReference type="InterPro" id="IPR036737">
    <property type="entry name" value="OmpA-like_sf"/>
</dbReference>
<dbReference type="CDD" id="cd07185">
    <property type="entry name" value="OmpA_C-like"/>
    <property type="match status" value="1"/>
</dbReference>
<keyword evidence="3" id="KW-1003">Cell membrane</keyword>
<feature type="domain" description="OmpA-like" evidence="10">
    <location>
        <begin position="162"/>
        <end position="279"/>
    </location>
</feature>
<dbReference type="EMBL" id="FVZE01000002">
    <property type="protein sequence ID" value="SLJ95375.1"/>
    <property type="molecule type" value="Genomic_DNA"/>
</dbReference>
<proteinExistence type="inferred from homology"/>
<evidence type="ECO:0000256" key="6">
    <source>
        <dbReference type="ARBA" id="ARBA00023136"/>
    </source>
</evidence>
<evidence type="ECO:0000256" key="2">
    <source>
        <dbReference type="ARBA" id="ARBA00008914"/>
    </source>
</evidence>
<dbReference type="InterPro" id="IPR006665">
    <property type="entry name" value="OmpA-like"/>
</dbReference>
<keyword evidence="5 9" id="KW-1133">Transmembrane helix</keyword>
<dbReference type="Gene3D" id="3.30.1330.60">
    <property type="entry name" value="OmpA-like domain"/>
    <property type="match status" value="1"/>
</dbReference>
<evidence type="ECO:0000256" key="1">
    <source>
        <dbReference type="ARBA" id="ARBA00004162"/>
    </source>
</evidence>
<feature type="transmembrane region" description="Helical" evidence="9">
    <location>
        <begin position="33"/>
        <end position="52"/>
    </location>
</feature>
<reference evidence="12" key="1">
    <citation type="submission" date="2017-02" db="EMBL/GenBank/DDBJ databases">
        <authorList>
            <person name="Varghese N."/>
            <person name="Submissions S."/>
        </authorList>
    </citation>
    <scope>NUCLEOTIDE SEQUENCE [LARGE SCALE GENOMIC DNA]</scope>
    <source>
        <strain evidence="12">SM117</strain>
    </source>
</reference>
<dbReference type="Pfam" id="PF13677">
    <property type="entry name" value="MotB_plug"/>
    <property type="match status" value="1"/>
</dbReference>
<dbReference type="STRING" id="428990.SAMN06295987_102456"/>
<dbReference type="InterPro" id="IPR025713">
    <property type="entry name" value="MotB-like_N_dom"/>
</dbReference>
<evidence type="ECO:0000256" key="8">
    <source>
        <dbReference type="SAM" id="MobiDB-lite"/>
    </source>
</evidence>
<dbReference type="GO" id="GO:0005886">
    <property type="term" value="C:plasma membrane"/>
    <property type="evidence" value="ECO:0007669"/>
    <property type="project" value="UniProtKB-SubCell"/>
</dbReference>
<dbReference type="SUPFAM" id="SSF103088">
    <property type="entry name" value="OmpA-like"/>
    <property type="match status" value="1"/>
</dbReference>
<dbReference type="PANTHER" id="PTHR30329:SF21">
    <property type="entry name" value="LIPOPROTEIN YIAD-RELATED"/>
    <property type="match status" value="1"/>
</dbReference>
<protein>
    <submittedName>
        <fullName evidence="11">Chemotaxis protein MotB</fullName>
    </submittedName>
</protein>
<evidence type="ECO:0000313" key="12">
    <source>
        <dbReference type="Proteomes" id="UP000190989"/>
    </source>
</evidence>
<dbReference type="Pfam" id="PF00691">
    <property type="entry name" value="OmpA"/>
    <property type="match status" value="1"/>
</dbReference>
<accession>A0A1U6HHR8</accession>
<evidence type="ECO:0000256" key="9">
    <source>
        <dbReference type="SAM" id="Phobius"/>
    </source>
</evidence>
<feature type="region of interest" description="Disordered" evidence="8">
    <location>
        <begin position="109"/>
        <end position="139"/>
    </location>
</feature>
<dbReference type="AlphaFoldDB" id="A0A1U6HHR8"/>
<keyword evidence="6 7" id="KW-0472">Membrane</keyword>
<name>A0A1U6HHR8_9SPHN</name>
<evidence type="ECO:0000256" key="4">
    <source>
        <dbReference type="ARBA" id="ARBA00022692"/>
    </source>
</evidence>
<evidence type="ECO:0000256" key="7">
    <source>
        <dbReference type="PROSITE-ProRule" id="PRU00473"/>
    </source>
</evidence>
<dbReference type="Proteomes" id="UP000190989">
    <property type="component" value="Unassembled WGS sequence"/>
</dbReference>
<sequence length="279" mass="30252">MATKRGKNELPPPIIVKKITVVEGGHHGGAWKVAYADFVTAMMAFFLLLWILGATTEKQRKGIADYFTPTLVKTKESSAGSNNGLLGGSSLTDVDNYPHAMGQTGTKAMTIPRDATGGPKEGGSKIKRSTRAKQSVEEKLRSTERLRKLAKQVRLVDTSIGVRIDLVDDADFSMFRLGTTVLTPDAVELISAIADAVGSDGGQLTLRGHTDALPYRSGTYGNNWSLSAGRAEATRQALMRDGIAEDRFKRIEGVADKELLIPDNPQDPRNRRISITLLD</sequence>
<organism evidence="11 12">
    <name type="scientific">Novosphingobium mathurense</name>
    <dbReference type="NCBI Taxonomy" id="428990"/>
    <lineage>
        <taxon>Bacteria</taxon>
        <taxon>Pseudomonadati</taxon>
        <taxon>Pseudomonadota</taxon>
        <taxon>Alphaproteobacteria</taxon>
        <taxon>Sphingomonadales</taxon>
        <taxon>Sphingomonadaceae</taxon>
        <taxon>Novosphingobium</taxon>
    </lineage>
</organism>
<dbReference type="PROSITE" id="PS51123">
    <property type="entry name" value="OMPA_2"/>
    <property type="match status" value="1"/>
</dbReference>
<dbReference type="PANTHER" id="PTHR30329">
    <property type="entry name" value="STATOR ELEMENT OF FLAGELLAR MOTOR COMPLEX"/>
    <property type="match status" value="1"/>
</dbReference>
<comment type="similarity">
    <text evidence="2">Belongs to the MotB family.</text>
</comment>
<keyword evidence="4 9" id="KW-0812">Transmembrane</keyword>
<evidence type="ECO:0000256" key="3">
    <source>
        <dbReference type="ARBA" id="ARBA00022475"/>
    </source>
</evidence>